<keyword evidence="3" id="KW-1185">Reference proteome</keyword>
<feature type="region of interest" description="Disordered" evidence="1">
    <location>
        <begin position="1"/>
        <end position="21"/>
    </location>
</feature>
<gene>
    <name evidence="2" type="ORF">HK097_010508</name>
</gene>
<evidence type="ECO:0000313" key="3">
    <source>
        <dbReference type="Proteomes" id="UP001212841"/>
    </source>
</evidence>
<dbReference type="EMBL" id="JADGJD010000786">
    <property type="protein sequence ID" value="KAJ3048472.1"/>
    <property type="molecule type" value="Genomic_DNA"/>
</dbReference>
<feature type="compositionally biased region" description="Low complexity" evidence="1">
    <location>
        <begin position="10"/>
        <end position="21"/>
    </location>
</feature>
<accession>A0AAD5S925</accession>
<dbReference type="AlphaFoldDB" id="A0AAD5S925"/>
<evidence type="ECO:0008006" key="4">
    <source>
        <dbReference type="Google" id="ProtNLM"/>
    </source>
</evidence>
<dbReference type="Pfam" id="PF04749">
    <property type="entry name" value="PLAC8"/>
    <property type="match status" value="1"/>
</dbReference>
<sequence length="177" mass="19194">MRDSPHHQHPQQYAHPQQPYNQQPQQYVAVQHMSGDKKHMQPPAYAAQPGMAAPVAGAPVMMPAQQQPRAAGSKDFMNGLFDCFGDFGFCIYAWCCAPCAYGQNQQKLHKTDGCIGDCCIYTLAAACGCHSCVGAYGRGAVRNKHGIEGGIVGDWCAHLCCTPCALTQEKMEMEARG</sequence>
<comment type="caution">
    <text evidence="2">The sequence shown here is derived from an EMBL/GenBank/DDBJ whole genome shotgun (WGS) entry which is preliminary data.</text>
</comment>
<organism evidence="2 3">
    <name type="scientific">Rhizophlyctis rosea</name>
    <dbReference type="NCBI Taxonomy" id="64517"/>
    <lineage>
        <taxon>Eukaryota</taxon>
        <taxon>Fungi</taxon>
        <taxon>Fungi incertae sedis</taxon>
        <taxon>Chytridiomycota</taxon>
        <taxon>Chytridiomycota incertae sedis</taxon>
        <taxon>Chytridiomycetes</taxon>
        <taxon>Rhizophlyctidales</taxon>
        <taxon>Rhizophlyctidaceae</taxon>
        <taxon>Rhizophlyctis</taxon>
    </lineage>
</organism>
<reference evidence="2" key="1">
    <citation type="submission" date="2020-05" db="EMBL/GenBank/DDBJ databases">
        <title>Phylogenomic resolution of chytrid fungi.</title>
        <authorList>
            <person name="Stajich J.E."/>
            <person name="Amses K."/>
            <person name="Simmons R."/>
            <person name="Seto K."/>
            <person name="Myers J."/>
            <person name="Bonds A."/>
            <person name="Quandt C.A."/>
            <person name="Barry K."/>
            <person name="Liu P."/>
            <person name="Grigoriev I."/>
            <person name="Longcore J.E."/>
            <person name="James T.Y."/>
        </authorList>
    </citation>
    <scope>NUCLEOTIDE SEQUENCE</scope>
    <source>
        <strain evidence="2">JEL0318</strain>
    </source>
</reference>
<evidence type="ECO:0000313" key="2">
    <source>
        <dbReference type="EMBL" id="KAJ3048472.1"/>
    </source>
</evidence>
<evidence type="ECO:0000256" key="1">
    <source>
        <dbReference type="SAM" id="MobiDB-lite"/>
    </source>
</evidence>
<dbReference type="Proteomes" id="UP001212841">
    <property type="component" value="Unassembled WGS sequence"/>
</dbReference>
<dbReference type="InterPro" id="IPR006461">
    <property type="entry name" value="PLAC_motif_containing"/>
</dbReference>
<protein>
    <recommendedName>
        <fullName evidence="4">PLAC8-domain-containing protein</fullName>
    </recommendedName>
</protein>
<dbReference type="NCBIfam" id="TIGR01571">
    <property type="entry name" value="A_thal_Cys_rich"/>
    <property type="match status" value="1"/>
</dbReference>
<proteinExistence type="predicted"/>
<dbReference type="PANTHER" id="PTHR15907">
    <property type="entry name" value="DUF614 FAMILY PROTEIN-RELATED"/>
    <property type="match status" value="1"/>
</dbReference>
<name>A0AAD5S925_9FUNG</name>